<comment type="caution">
    <text evidence="4">The sequence shown here is derived from an EMBL/GenBank/DDBJ whole genome shotgun (WGS) entry which is preliminary data.</text>
</comment>
<feature type="compositionally biased region" description="Basic residues" evidence="3">
    <location>
        <begin position="48"/>
        <end position="63"/>
    </location>
</feature>
<dbReference type="InterPro" id="IPR011990">
    <property type="entry name" value="TPR-like_helical_dom_sf"/>
</dbReference>
<accession>A0A7J7MHH4</accession>
<dbReference type="Gene3D" id="1.25.40.10">
    <property type="entry name" value="Tetratricopeptide repeat domain"/>
    <property type="match status" value="1"/>
</dbReference>
<evidence type="ECO:0000256" key="1">
    <source>
        <dbReference type="ARBA" id="ARBA00022737"/>
    </source>
</evidence>
<proteinExistence type="predicted"/>
<feature type="repeat" description="PPR" evidence="2">
    <location>
        <begin position="428"/>
        <end position="462"/>
    </location>
</feature>
<dbReference type="InterPro" id="IPR002885">
    <property type="entry name" value="PPR_rpt"/>
</dbReference>
<keyword evidence="1" id="KW-0677">Repeat</keyword>
<feature type="region of interest" description="Disordered" evidence="3">
    <location>
        <begin position="39"/>
        <end position="73"/>
    </location>
</feature>
<dbReference type="OrthoDB" id="778140at2759"/>
<evidence type="ECO:0008006" key="6">
    <source>
        <dbReference type="Google" id="ProtNLM"/>
    </source>
</evidence>
<dbReference type="EMBL" id="JACGCM010001501">
    <property type="protein sequence ID" value="KAF6154369.1"/>
    <property type="molecule type" value="Genomic_DNA"/>
</dbReference>
<dbReference type="PANTHER" id="PTHR47930">
    <property type="entry name" value="YALI0C12947P"/>
    <property type="match status" value="1"/>
</dbReference>
<keyword evidence="5" id="KW-1185">Reference proteome</keyword>
<dbReference type="PANTHER" id="PTHR47930:SF2">
    <property type="entry name" value="PENTATRICOPEPTIDE REPEAT PROTEIN (AFU_ORTHOLOGUE AFUA_8G04250)"/>
    <property type="match status" value="1"/>
</dbReference>
<name>A0A7J7MHH4_9MAGN</name>
<dbReference type="Pfam" id="PF13812">
    <property type="entry name" value="PPR_3"/>
    <property type="match status" value="2"/>
</dbReference>
<reference evidence="4 5" key="1">
    <citation type="journal article" date="2020" name="IScience">
        <title>Genome Sequencing of the Endangered Kingdonia uniflora (Circaeasteraceae, Ranunculales) Reveals Potential Mechanisms of Evolutionary Specialization.</title>
        <authorList>
            <person name="Sun Y."/>
            <person name="Deng T."/>
            <person name="Zhang A."/>
            <person name="Moore M.J."/>
            <person name="Landis J.B."/>
            <person name="Lin N."/>
            <person name="Zhang H."/>
            <person name="Zhang X."/>
            <person name="Huang J."/>
            <person name="Zhang X."/>
            <person name="Sun H."/>
            <person name="Wang H."/>
        </authorList>
    </citation>
    <scope>NUCLEOTIDE SEQUENCE [LARGE SCALE GENOMIC DNA]</scope>
    <source>
        <strain evidence="4">TB1705</strain>
        <tissue evidence="4">Leaf</tissue>
    </source>
</reference>
<evidence type="ECO:0000313" key="4">
    <source>
        <dbReference type="EMBL" id="KAF6154369.1"/>
    </source>
</evidence>
<dbReference type="PROSITE" id="PS51375">
    <property type="entry name" value="PPR"/>
    <property type="match status" value="1"/>
</dbReference>
<evidence type="ECO:0000256" key="3">
    <source>
        <dbReference type="SAM" id="MobiDB-lite"/>
    </source>
</evidence>
<dbReference type="Proteomes" id="UP000541444">
    <property type="component" value="Unassembled WGS sequence"/>
</dbReference>
<organism evidence="4 5">
    <name type="scientific">Kingdonia uniflora</name>
    <dbReference type="NCBI Taxonomy" id="39325"/>
    <lineage>
        <taxon>Eukaryota</taxon>
        <taxon>Viridiplantae</taxon>
        <taxon>Streptophyta</taxon>
        <taxon>Embryophyta</taxon>
        <taxon>Tracheophyta</taxon>
        <taxon>Spermatophyta</taxon>
        <taxon>Magnoliopsida</taxon>
        <taxon>Ranunculales</taxon>
        <taxon>Circaeasteraceae</taxon>
        <taxon>Kingdonia</taxon>
    </lineage>
</organism>
<sequence>MELALKSYHVYTLTQIQTHKFASRCTTCALSLVRVTAMAPPRRGGTPSHRKPPKNLRYPRRPKLPPPNPKAGLIRKNNIVLKDPYQIDCDSNDEEAMLSEFDANENDGDDGSNGVEWNADEIDAISSLFRGRVPQKPGNIYKQRPLPLPLPHKIRPLGLPTSKKHIRRACASTVIPRLSITDRVYKNPEFLIDLAKEIRSLPLEKDVSLVLNKWVRFLRKGSLSLTIRELGHMGLPDRSLQTFCWAQKQPLLFPDDRILASTIEILGRTHRLNEPFDLEKFTSSASRSVIEALARGVIRGGSVNLARKLLLVANDSKRTLDPSIHVKLILELGKDPDKYKLVIALLDELGDRDDINLNQQDCTSVMKVCVRVQKFEIVESLFNWFRNTGGNPNLVMYTTLIHSRYSEKKYRGALAVVWEMEGLSCLFDLPAYRVVIKLFVAMNDLSRAVRYFSKLKEAGFSPTYDIYRDMIKIYVALGRVAKCKDVCREVEMAGFKLDNKIVLLLQEINR</sequence>
<gene>
    <name evidence="4" type="ORF">GIB67_026825</name>
</gene>
<evidence type="ECO:0000313" key="5">
    <source>
        <dbReference type="Proteomes" id="UP000541444"/>
    </source>
</evidence>
<dbReference type="AlphaFoldDB" id="A0A7J7MHH4"/>
<evidence type="ECO:0000256" key="2">
    <source>
        <dbReference type="PROSITE-ProRule" id="PRU00708"/>
    </source>
</evidence>
<protein>
    <recommendedName>
        <fullName evidence="6">Pentatricopeptide repeat-containing protein</fullName>
    </recommendedName>
</protein>